<protein>
    <submittedName>
        <fullName evidence="1">Threonine--tRNA ligase</fullName>
    </submittedName>
</protein>
<name>A0ACB9Y8V7_PLABR</name>
<accession>A0ACB9Y8V7</accession>
<sequence length="895" mass="103163">MKKISMILCLIVTNICINIKNLLFISSVKKNSSSLLNTVKKHRSIYFLKNFININKLTNWNTFKRKKKKIIKFSCYSFGNPIHPNNFNVNMMEGLKKAVLVGENPAYIKERLAKYNELKEKKRLDTELQIKNDEHFKKNINIELLDGSIRVGECHVTTPFHIASSISKKLAEDSIVSKITYLEKVDLELCDIEDAEENSNVSGSGNGNDSGNSAENKHCSGGRTPMLWDMNVPLIGNCKIEFLNIEHEEAKKIFWHSSAHILGSSLEKIFGGYLTIGPALSEGFYYDIFLGNYAISNEHYKRIEDEFAKLTKENVEFEKVVCTKEEVLELFKYNPFKLELIKSKIPDNKKTSVYKCGEFIDLCLGPHIRNTGKVKAFKVLKNSSAYWLGKKDNDSLQRVYGISFQKKNELTDYLTFLEDAKKRDHRNVGKKLNFFFFEKDMSPGSGFWFSNGAKIFNKLIDFMRREYRLRKYEEVITPNVFSCDLWKTSGHYQNYKDCMFIFNVENKEWGMKPMNCPGHCIMFKQMNVSYRSLPIRLADFGVLHRNEITGSLSGLTRVRRFQQDDAHIFCSFEQITKEVVNTLHFLFFVYDLFGFKYELFLSTRPKKFIGNISTWDFAEQSLKDALNSVNVEWKLNEGDGAFYGPKIDILVRDSINRTHQCGTIQLDFQLPIRFNLQYKNKDFGVLEDDNEKKEHADLENGSTGGGETKKDYGYDGGNDNDDGNHDRAANLECGNYSGGVQSASDDLLKKGFDRPVIIHRAILGSVERFVAILIEHTAGKLPFWLSPRQAIVLPVSDKFNKYAYYVYETLNNNFFDVDVDTSMNTLNKKIREAQLKQFNFILVVGEKELTTNTVTVRDRDDPNNQQVYSVNDIVNKFKEMLEVNSCKFNQIIPFQ</sequence>
<dbReference type="Proteomes" id="UP001056978">
    <property type="component" value="Chromosome 9"/>
</dbReference>
<organism evidence="1 2">
    <name type="scientific">Plasmodium brasilianum</name>
    <dbReference type="NCBI Taxonomy" id="5824"/>
    <lineage>
        <taxon>Eukaryota</taxon>
        <taxon>Sar</taxon>
        <taxon>Alveolata</taxon>
        <taxon>Apicomplexa</taxon>
        <taxon>Aconoidasida</taxon>
        <taxon>Haemosporida</taxon>
        <taxon>Plasmodiidae</taxon>
        <taxon>Plasmodium</taxon>
        <taxon>Plasmodium (Plasmodium)</taxon>
    </lineage>
</organism>
<gene>
    <name evidence="1" type="ORF">MKS88_002860</name>
</gene>
<dbReference type="EMBL" id="CM043777">
    <property type="protein sequence ID" value="KAI4838382.1"/>
    <property type="molecule type" value="Genomic_DNA"/>
</dbReference>
<keyword evidence="1" id="KW-0436">Ligase</keyword>
<keyword evidence="2" id="KW-1185">Reference proteome</keyword>
<comment type="caution">
    <text evidence="1">The sequence shown here is derived from an EMBL/GenBank/DDBJ whole genome shotgun (WGS) entry which is preliminary data.</text>
</comment>
<evidence type="ECO:0000313" key="1">
    <source>
        <dbReference type="EMBL" id="KAI4838382.1"/>
    </source>
</evidence>
<proteinExistence type="predicted"/>
<evidence type="ECO:0000313" key="2">
    <source>
        <dbReference type="Proteomes" id="UP001056978"/>
    </source>
</evidence>
<reference evidence="1" key="1">
    <citation type="submission" date="2022-06" db="EMBL/GenBank/DDBJ databases">
        <title>The First Complete Genome of the Simian Malaria Parasite Plasmodium brasilianum.</title>
        <authorList>
            <person name="Bajic M."/>
            <person name="Ravishankar S."/>
        </authorList>
    </citation>
    <scope>NUCLEOTIDE SEQUENCE</scope>
    <source>
        <strain evidence="1">Bolivian I</strain>
    </source>
</reference>